<feature type="compositionally biased region" description="Basic and acidic residues" evidence="1">
    <location>
        <begin position="14"/>
        <end position="24"/>
    </location>
</feature>
<comment type="caution">
    <text evidence="3">The sequence shown here is derived from an EMBL/GenBank/DDBJ whole genome shotgun (WGS) entry which is preliminary data.</text>
</comment>
<keyword evidence="2" id="KW-0812">Transmembrane</keyword>
<evidence type="ECO:0000256" key="1">
    <source>
        <dbReference type="SAM" id="MobiDB-lite"/>
    </source>
</evidence>
<feature type="transmembrane region" description="Helical" evidence="2">
    <location>
        <begin position="42"/>
        <end position="62"/>
    </location>
</feature>
<protein>
    <recommendedName>
        <fullName evidence="5">DUF4179 domain-containing protein</fullName>
    </recommendedName>
</protein>
<organism evidence="3 4">
    <name type="scientific">Kribbella speibonae</name>
    <dbReference type="NCBI Taxonomy" id="1572660"/>
    <lineage>
        <taxon>Bacteria</taxon>
        <taxon>Bacillati</taxon>
        <taxon>Actinomycetota</taxon>
        <taxon>Actinomycetes</taxon>
        <taxon>Propionibacteriales</taxon>
        <taxon>Kribbellaceae</taxon>
        <taxon>Kribbella</taxon>
    </lineage>
</organism>
<evidence type="ECO:0000256" key="2">
    <source>
        <dbReference type="SAM" id="Phobius"/>
    </source>
</evidence>
<gene>
    <name evidence="3" type="ORF">E0H58_28275</name>
</gene>
<feature type="region of interest" description="Disordered" evidence="1">
    <location>
        <begin position="14"/>
        <end position="33"/>
    </location>
</feature>
<evidence type="ECO:0008006" key="5">
    <source>
        <dbReference type="Google" id="ProtNLM"/>
    </source>
</evidence>
<name>A0ABY2A116_9ACTN</name>
<feature type="region of interest" description="Disordered" evidence="1">
    <location>
        <begin position="431"/>
        <end position="451"/>
    </location>
</feature>
<sequence>MMNLQDLRDELANRAADADQHTGDLRPGVQQKIRRTKQRRTFTVLGALAVVAAVAAGFLPSLTSTPPPADNPPEDYTRDGLTVPGTVGSDKLLKAWIGDHGQGNLTFAWTPTTNSITFHGNCEAPAGMSAIRVRINGWYVGDAFCNTSPGTWSMDSGVTLAPDSAFWLTSPVGKPAQVSAELIDLNSRRPIGKEGRLWFGIYSTPSNPPSTNGGLARIAPVDAGAYQKDGVVYRKTVGGDTLAAAAVADPGRLEVRYSFTATGARLVLHPFCTANAGSDGQNPPYTVEMRVGSKLHTATCEAFSTDAVLGSSLTMDSPVPAGQRVDVVAKVIPTSPNLVLPDLPSDVRLGLGVYFQGKQRVIDGMELPEQTEVAGYRYRLAEVKTAPGPDRSVWIDTPANQPYVVSYGGSPLGTGGGFRATLTLGKTEATAGLASDEGGPGLARDAHGAGPTERATLTLDEGNPTKGTLILAIYLPD</sequence>
<keyword evidence="2" id="KW-0472">Membrane</keyword>
<feature type="region of interest" description="Disordered" evidence="1">
    <location>
        <begin position="61"/>
        <end position="80"/>
    </location>
</feature>
<reference evidence="3 4" key="1">
    <citation type="submission" date="2019-02" db="EMBL/GenBank/DDBJ databases">
        <title>Kribbella capetownensis sp. nov. and Kribbella speibonae sp. nov., isolated from soil.</title>
        <authorList>
            <person name="Curtis S.M."/>
            <person name="Norton I."/>
            <person name="Everest G.J."/>
            <person name="Meyers P.R."/>
        </authorList>
    </citation>
    <scope>NUCLEOTIDE SEQUENCE [LARGE SCALE GENOMIC DNA]</scope>
    <source>
        <strain evidence="3 4">SK5</strain>
    </source>
</reference>
<evidence type="ECO:0000313" key="3">
    <source>
        <dbReference type="EMBL" id="TCC20039.1"/>
    </source>
</evidence>
<accession>A0ABY2A116</accession>
<keyword evidence="4" id="KW-1185">Reference proteome</keyword>
<dbReference type="Proteomes" id="UP000292385">
    <property type="component" value="Unassembled WGS sequence"/>
</dbReference>
<keyword evidence="2" id="KW-1133">Transmembrane helix</keyword>
<dbReference type="EMBL" id="SJJY01000007">
    <property type="protein sequence ID" value="TCC20039.1"/>
    <property type="molecule type" value="Genomic_DNA"/>
</dbReference>
<evidence type="ECO:0000313" key="4">
    <source>
        <dbReference type="Proteomes" id="UP000292385"/>
    </source>
</evidence>
<proteinExistence type="predicted"/>
<dbReference type="RefSeq" id="WP_131465392.1">
    <property type="nucleotide sequence ID" value="NZ_SJJY01000007.1"/>
</dbReference>